<keyword evidence="3" id="KW-0378">Hydrolase</keyword>
<feature type="domain" description="Bacterial alpha-L-rhamnosidase N-terminal" evidence="5">
    <location>
        <begin position="163"/>
        <end position="333"/>
    </location>
</feature>
<dbReference type="Gene3D" id="2.60.40.10">
    <property type="entry name" value="Immunoglobulins"/>
    <property type="match status" value="1"/>
</dbReference>
<dbReference type="RefSeq" id="WP_138293125.1">
    <property type="nucleotide sequence ID" value="NZ_BAABZC010000001.1"/>
</dbReference>
<dbReference type="InterPro" id="IPR012341">
    <property type="entry name" value="6hp_glycosidase-like_sf"/>
</dbReference>
<dbReference type="InterPro" id="IPR013737">
    <property type="entry name" value="Bac_rhamnosid_N"/>
</dbReference>
<dbReference type="InterPro" id="IPR016007">
    <property type="entry name" value="Alpha_rhamnosid"/>
</dbReference>
<dbReference type="Gene3D" id="1.50.10.10">
    <property type="match status" value="1"/>
</dbReference>
<feature type="domain" description="Alpha-L-rhamnosidase concanavalin-like" evidence="4">
    <location>
        <begin position="343"/>
        <end position="453"/>
    </location>
</feature>
<dbReference type="EMBL" id="CACRSU010000003">
    <property type="protein sequence ID" value="VYS73469.1"/>
    <property type="molecule type" value="Genomic_DNA"/>
</dbReference>
<dbReference type="Gene3D" id="2.60.420.10">
    <property type="entry name" value="Maltose phosphorylase, domain 3"/>
    <property type="match status" value="1"/>
</dbReference>
<dbReference type="Pfam" id="PF05592">
    <property type="entry name" value="Bac_rhamnosid"/>
    <property type="match status" value="1"/>
</dbReference>
<evidence type="ECO:0000313" key="8">
    <source>
        <dbReference type="EMBL" id="VYS73469.1"/>
    </source>
</evidence>
<dbReference type="SUPFAM" id="SSF48208">
    <property type="entry name" value="Six-hairpin glycosidases"/>
    <property type="match status" value="1"/>
</dbReference>
<dbReference type="InterPro" id="IPR008902">
    <property type="entry name" value="Rhamnosid_concanavalin"/>
</dbReference>
<dbReference type="Gene3D" id="2.60.120.260">
    <property type="entry name" value="Galactose-binding domain-like"/>
    <property type="match status" value="2"/>
</dbReference>
<dbReference type="GO" id="GO:0030596">
    <property type="term" value="F:alpha-L-rhamnosidase activity"/>
    <property type="evidence" value="ECO:0007669"/>
    <property type="project" value="UniProtKB-EC"/>
</dbReference>
<dbReference type="Pfam" id="PF08531">
    <property type="entry name" value="Bac_rhamnosid_N"/>
    <property type="match status" value="1"/>
</dbReference>
<feature type="domain" description="Alpha-L-rhamnosidase C-terminal" evidence="7">
    <location>
        <begin position="792"/>
        <end position="854"/>
    </location>
</feature>
<accession>A0A6N2QZK3</accession>
<feature type="domain" description="Alpha-L-rhamnosidase six-hairpin glycosidase" evidence="6">
    <location>
        <begin position="459"/>
        <end position="784"/>
    </location>
</feature>
<evidence type="ECO:0000259" key="6">
    <source>
        <dbReference type="Pfam" id="PF17389"/>
    </source>
</evidence>
<evidence type="ECO:0000256" key="2">
    <source>
        <dbReference type="ARBA" id="ARBA00012652"/>
    </source>
</evidence>
<gene>
    <name evidence="8" type="ORF">BILFYP9_00347</name>
</gene>
<dbReference type="PIRSF" id="PIRSF010631">
    <property type="entry name" value="A-rhamnsds"/>
    <property type="match status" value="1"/>
</dbReference>
<name>A0A6N2QZK3_9BACE</name>
<dbReference type="Pfam" id="PF25788">
    <property type="entry name" value="Ig_Rha78A_N"/>
    <property type="match status" value="1"/>
</dbReference>
<dbReference type="Pfam" id="PF17389">
    <property type="entry name" value="Bac_rhamnosid6H"/>
    <property type="match status" value="1"/>
</dbReference>
<dbReference type="PANTHER" id="PTHR33307:SF6">
    <property type="entry name" value="ALPHA-RHAMNOSIDASE (EUROFUNG)-RELATED"/>
    <property type="match status" value="1"/>
</dbReference>
<dbReference type="InterPro" id="IPR013783">
    <property type="entry name" value="Ig-like_fold"/>
</dbReference>
<reference evidence="8" key="1">
    <citation type="submission" date="2019-11" db="EMBL/GenBank/DDBJ databases">
        <authorList>
            <person name="Feng L."/>
        </authorList>
    </citation>
    <scope>NUCLEOTIDE SEQUENCE</scope>
    <source>
        <strain evidence="8">BintestinalisLFYP9</strain>
    </source>
</reference>
<comment type="catalytic activity">
    <reaction evidence="1">
        <text>Hydrolysis of terminal non-reducing alpha-L-rhamnose residues in alpha-L-rhamnosides.</text>
        <dbReference type="EC" id="3.2.1.40"/>
    </reaction>
</comment>
<proteinExistence type="predicted"/>
<dbReference type="GO" id="GO:0005975">
    <property type="term" value="P:carbohydrate metabolic process"/>
    <property type="evidence" value="ECO:0007669"/>
    <property type="project" value="InterPro"/>
</dbReference>
<dbReference type="Pfam" id="PF17390">
    <property type="entry name" value="Bac_rhamnosid_C"/>
    <property type="match status" value="1"/>
</dbReference>
<evidence type="ECO:0000259" key="5">
    <source>
        <dbReference type="Pfam" id="PF08531"/>
    </source>
</evidence>
<dbReference type="InterPro" id="IPR035396">
    <property type="entry name" value="Bac_rhamnosid6H"/>
</dbReference>
<dbReference type="InterPro" id="IPR008928">
    <property type="entry name" value="6-hairpin_glycosidase_sf"/>
</dbReference>
<dbReference type="PANTHER" id="PTHR33307">
    <property type="entry name" value="ALPHA-RHAMNOSIDASE (EUROFUNG)"/>
    <property type="match status" value="1"/>
</dbReference>
<dbReference type="AlphaFoldDB" id="A0A6N2QZK3"/>
<dbReference type="InterPro" id="IPR035398">
    <property type="entry name" value="Bac_rhamnosid_C"/>
</dbReference>
<evidence type="ECO:0000259" key="4">
    <source>
        <dbReference type="Pfam" id="PF05592"/>
    </source>
</evidence>
<protein>
    <recommendedName>
        <fullName evidence="2">alpha-L-rhamnosidase</fullName>
        <ecNumber evidence="2">3.2.1.40</ecNumber>
    </recommendedName>
</protein>
<evidence type="ECO:0000259" key="7">
    <source>
        <dbReference type="Pfam" id="PF17390"/>
    </source>
</evidence>
<evidence type="ECO:0000256" key="1">
    <source>
        <dbReference type="ARBA" id="ARBA00001445"/>
    </source>
</evidence>
<organism evidence="8">
    <name type="scientific">Bacteroides intestinalis</name>
    <dbReference type="NCBI Taxonomy" id="329854"/>
    <lineage>
        <taxon>Bacteria</taxon>
        <taxon>Pseudomonadati</taxon>
        <taxon>Bacteroidota</taxon>
        <taxon>Bacteroidia</taxon>
        <taxon>Bacteroidales</taxon>
        <taxon>Bacteroidaceae</taxon>
        <taxon>Bacteroides</taxon>
    </lineage>
</organism>
<dbReference type="EC" id="3.2.1.40" evidence="2"/>
<evidence type="ECO:0000256" key="3">
    <source>
        <dbReference type="ARBA" id="ARBA00022801"/>
    </source>
</evidence>
<sequence length="891" mass="101290">MKRILSVFFFISLFHLSLLAGSIGKLNVLRCEYLVAPLGIDVPSPRLSWQLPVDVDVQEAYQVIVGTDSVRVAQGMGDSWNSGKQTISNVLAVYAGQKLQPYTRYYWKVCVWDSNKMYTSDVTYFETGVMDEHNWKGNWISDTHNIHLKPAAYFRKEWDAKRTIREARAYIAVAGLYELYINGSRVGDHRLDPAYTRFDRRTLYLTHDVTQLLKQGNNAIGVLLGNGWYNHQSTAVWNFDQAPWRGRPKFCMDIRVVYDDGKVEFISTGQDWKTSLSPVIFNSIYTAEHYDARLEQPDWNTPGFDDKKWKNASCTSVPSPLIVSQQMHPIRDVEMLRPAKMIKLSDSIYLFDLGRNIAGVSQLTIKGKPGTEVRLKHSERIGENNRADMSNIDYHYRPTDDSDPFQTDIFILSGMGEETFRARFNYKGFQYVEVTSSEPVELTDNSLKAYFMHSDVPVAGRISSSDELLNKIWKATNAAYLSNLFGYPTDCPQREKNGWTGDAHIAIETGLYNYDGITVYEKWMADHQDEQAPNGVLPAIIPTAGWGYHWGNGVDWTSTVAIIPWNIYLFYGDKHLLESMYDNIRRYVDYLNYTYPSGITDWGLGDWIPIKSHSSKELTSSIYYYVDTDILAKAARILNKQQDYEKYSALAQKIKNSINARFLNEGTGIYCGGSQTELSAPLYWGIVPEHLKELVAHNLAEKVSKDGSMDVGLLGSKTILNALSANGYADLAYQLASKETYPSWGWWIKNGATTLYENWRIDGKKDISLNHIMFGEISAWYYKALGGLYPDSSMPGFKHIMLRPNFVAGLDAFEASHISPYGEIVSSWKKNRGKVQYTITIPSNSSATLYLKKSCRIKCKEIEAATLSAMREKENGIELLTGTYHFEIKTK</sequence>